<accession>A0ABV8U519</accession>
<dbReference type="EMBL" id="JBHSDK010000062">
    <property type="protein sequence ID" value="MFC4338112.1"/>
    <property type="molecule type" value="Genomic_DNA"/>
</dbReference>
<sequence length="122" mass="14040">MHEEPLDPFEGDAYFDEPQPTIELDPCERAEFLEDLHELETFHKVLQPLGFTGVVMDCPDCDDTHYFSWELMMANLRHMLSGTAPMVHEPACGADPDRYVSWEYARGYTDAWLRLDGPSTVE</sequence>
<gene>
    <name evidence="1" type="ORF">ACFPET_23240</name>
</gene>
<dbReference type="Proteomes" id="UP001595823">
    <property type="component" value="Unassembled WGS sequence"/>
</dbReference>
<dbReference type="Pfam" id="PF17252">
    <property type="entry name" value="DUF5319"/>
    <property type="match status" value="1"/>
</dbReference>
<evidence type="ECO:0000313" key="2">
    <source>
        <dbReference type="Proteomes" id="UP001595823"/>
    </source>
</evidence>
<proteinExistence type="predicted"/>
<organism evidence="1 2">
    <name type="scientific">Salininema proteolyticum</name>
    <dbReference type="NCBI Taxonomy" id="1607685"/>
    <lineage>
        <taxon>Bacteria</taxon>
        <taxon>Bacillati</taxon>
        <taxon>Actinomycetota</taxon>
        <taxon>Actinomycetes</taxon>
        <taxon>Glycomycetales</taxon>
        <taxon>Glycomycetaceae</taxon>
        <taxon>Salininema</taxon>
    </lineage>
</organism>
<dbReference type="InterPro" id="IPR035165">
    <property type="entry name" value="DUF5319"/>
</dbReference>
<comment type="caution">
    <text evidence="1">The sequence shown here is derived from an EMBL/GenBank/DDBJ whole genome shotgun (WGS) entry which is preliminary data.</text>
</comment>
<keyword evidence="2" id="KW-1185">Reference proteome</keyword>
<reference evidence="2" key="1">
    <citation type="journal article" date="2019" name="Int. J. Syst. Evol. Microbiol.">
        <title>The Global Catalogue of Microorganisms (GCM) 10K type strain sequencing project: providing services to taxonomists for standard genome sequencing and annotation.</title>
        <authorList>
            <consortium name="The Broad Institute Genomics Platform"/>
            <consortium name="The Broad Institute Genome Sequencing Center for Infectious Disease"/>
            <person name="Wu L."/>
            <person name="Ma J."/>
        </authorList>
    </citation>
    <scope>NUCLEOTIDE SEQUENCE [LARGE SCALE GENOMIC DNA]</scope>
    <source>
        <strain evidence="2">IBRC-M 10908</strain>
    </source>
</reference>
<dbReference type="RefSeq" id="WP_380625843.1">
    <property type="nucleotide sequence ID" value="NZ_JBHSDK010000062.1"/>
</dbReference>
<name>A0ABV8U519_9ACTN</name>
<evidence type="ECO:0000313" key="1">
    <source>
        <dbReference type="EMBL" id="MFC4338112.1"/>
    </source>
</evidence>
<protein>
    <submittedName>
        <fullName evidence="1">DUF5319 family protein</fullName>
    </submittedName>
</protein>